<feature type="transmembrane region" description="Helical" evidence="1">
    <location>
        <begin position="46"/>
        <end position="66"/>
    </location>
</feature>
<keyword evidence="1" id="KW-0472">Membrane</keyword>
<dbReference type="AlphaFoldDB" id="A0A8J3FDA7"/>
<dbReference type="RefSeq" id="WP_054669294.1">
    <property type="nucleotide sequence ID" value="NZ_BMOF01000008.1"/>
</dbReference>
<proteinExistence type="predicted"/>
<protein>
    <submittedName>
        <fullName evidence="2">Membrane protein</fullName>
    </submittedName>
</protein>
<dbReference type="EMBL" id="BMOF01000008">
    <property type="protein sequence ID" value="GGJ95407.1"/>
    <property type="molecule type" value="Genomic_DNA"/>
</dbReference>
<evidence type="ECO:0000256" key="1">
    <source>
        <dbReference type="SAM" id="Phobius"/>
    </source>
</evidence>
<dbReference type="PANTHER" id="PTHR39165:SF1">
    <property type="entry name" value="DUF456 DOMAIN-CONTAINING PROTEIN"/>
    <property type="match status" value="1"/>
</dbReference>
<dbReference type="Pfam" id="PF04306">
    <property type="entry name" value="DUF456"/>
    <property type="match status" value="1"/>
</dbReference>
<organism evidence="2 3">
    <name type="scientific">Calditerricola satsumensis</name>
    <dbReference type="NCBI Taxonomy" id="373054"/>
    <lineage>
        <taxon>Bacteria</taxon>
        <taxon>Bacillati</taxon>
        <taxon>Bacillota</taxon>
        <taxon>Bacilli</taxon>
        <taxon>Bacillales</taxon>
        <taxon>Bacillaceae</taxon>
        <taxon>Calditerricola</taxon>
    </lineage>
</organism>
<reference evidence="2" key="1">
    <citation type="journal article" date="2014" name="Int. J. Syst. Evol. Microbiol.">
        <title>Complete genome sequence of Corynebacterium casei LMG S-19264T (=DSM 44701T), isolated from a smear-ripened cheese.</title>
        <authorList>
            <consortium name="US DOE Joint Genome Institute (JGI-PGF)"/>
            <person name="Walter F."/>
            <person name="Albersmeier A."/>
            <person name="Kalinowski J."/>
            <person name="Ruckert C."/>
        </authorList>
    </citation>
    <scope>NUCLEOTIDE SEQUENCE</scope>
    <source>
        <strain evidence="2">JCM 14719</strain>
    </source>
</reference>
<feature type="transmembrane region" description="Helical" evidence="1">
    <location>
        <begin position="134"/>
        <end position="157"/>
    </location>
</feature>
<keyword evidence="3" id="KW-1185">Reference proteome</keyword>
<gene>
    <name evidence="2" type="ORF">GCM10007043_06580</name>
</gene>
<evidence type="ECO:0000313" key="3">
    <source>
        <dbReference type="Proteomes" id="UP000637720"/>
    </source>
</evidence>
<reference evidence="2" key="2">
    <citation type="submission" date="2020-09" db="EMBL/GenBank/DDBJ databases">
        <authorList>
            <person name="Sun Q."/>
            <person name="Ohkuma M."/>
        </authorList>
    </citation>
    <scope>NUCLEOTIDE SEQUENCE</scope>
    <source>
        <strain evidence="2">JCM 14719</strain>
    </source>
</reference>
<comment type="caution">
    <text evidence="2">The sequence shown here is derived from an EMBL/GenBank/DDBJ whole genome shotgun (WGS) entry which is preliminary data.</text>
</comment>
<accession>A0A8J3FDA7</accession>
<keyword evidence="1" id="KW-1133">Transmembrane helix</keyword>
<evidence type="ECO:0000313" key="2">
    <source>
        <dbReference type="EMBL" id="GGJ95407.1"/>
    </source>
</evidence>
<dbReference type="Proteomes" id="UP000637720">
    <property type="component" value="Unassembled WGS sequence"/>
</dbReference>
<dbReference type="InterPro" id="IPR007403">
    <property type="entry name" value="DUF456"/>
</dbReference>
<keyword evidence="1" id="KW-0812">Transmembrane</keyword>
<sequence>MVTTLLWVAVVACMALGFLATVVPILPGIPLLWAAFLLYHFGINSAALSASFWIAAALVTVALFAADFVANSLFVRRFGGSKAAAWAAIAGTLVGPLVLGPLGLLVGPFLLALVTEIVRGRSLREAATVGTATLLGFLGGALAKGVLKLVIIAWFWIEALWR</sequence>
<feature type="transmembrane region" description="Helical" evidence="1">
    <location>
        <begin position="86"/>
        <end position="113"/>
    </location>
</feature>
<feature type="transmembrane region" description="Helical" evidence="1">
    <location>
        <begin position="6"/>
        <end position="39"/>
    </location>
</feature>
<dbReference type="PANTHER" id="PTHR39165">
    <property type="entry name" value="IG HYPOTHETICAL 17883"/>
    <property type="match status" value="1"/>
</dbReference>
<name>A0A8J3FDA7_9BACI</name>